<feature type="domain" description="Aminopeptidase N-like N-terminal" evidence="16">
    <location>
        <begin position="90"/>
        <end position="193"/>
    </location>
</feature>
<keyword evidence="9 17" id="KW-0378">Hydrolase</keyword>
<dbReference type="GO" id="GO:0016020">
    <property type="term" value="C:membrane"/>
    <property type="evidence" value="ECO:0007669"/>
    <property type="project" value="TreeGrafter"/>
</dbReference>
<dbReference type="InterPro" id="IPR014782">
    <property type="entry name" value="Peptidase_M1_dom"/>
</dbReference>
<dbReference type="Gene3D" id="1.10.390.10">
    <property type="entry name" value="Neutral Protease Domain 2"/>
    <property type="match status" value="1"/>
</dbReference>
<keyword evidence="18" id="KW-1185">Reference proteome</keyword>
<evidence type="ECO:0000256" key="7">
    <source>
        <dbReference type="ARBA" id="ARBA00022670"/>
    </source>
</evidence>
<dbReference type="NCBIfam" id="TIGR02412">
    <property type="entry name" value="pepN_strep_liv"/>
    <property type="match status" value="1"/>
</dbReference>
<evidence type="ECO:0000256" key="6">
    <source>
        <dbReference type="ARBA" id="ARBA00022438"/>
    </source>
</evidence>
<dbReference type="FunFam" id="1.10.390.10:FF:000004">
    <property type="entry name" value="Aminopeptidase N"/>
    <property type="match status" value="1"/>
</dbReference>
<evidence type="ECO:0000256" key="8">
    <source>
        <dbReference type="ARBA" id="ARBA00022723"/>
    </source>
</evidence>
<dbReference type="Proteomes" id="UP000262172">
    <property type="component" value="Unassembled WGS sequence"/>
</dbReference>
<dbReference type="InterPro" id="IPR045357">
    <property type="entry name" value="Aminopeptidase_N-like_N"/>
</dbReference>
<dbReference type="InterPro" id="IPR012778">
    <property type="entry name" value="Pept_M1_aminopeptidase"/>
</dbReference>
<evidence type="ECO:0000256" key="1">
    <source>
        <dbReference type="ARBA" id="ARBA00000098"/>
    </source>
</evidence>
<dbReference type="OrthoDB" id="100605at2"/>
<comment type="cofactor">
    <cofactor evidence="2">
        <name>Zn(2+)</name>
        <dbReference type="ChEBI" id="CHEBI:29105"/>
    </cofactor>
</comment>
<dbReference type="CDD" id="cd09602">
    <property type="entry name" value="M1_APN"/>
    <property type="match status" value="1"/>
</dbReference>
<dbReference type="InterPro" id="IPR001930">
    <property type="entry name" value="Peptidase_M1"/>
</dbReference>
<dbReference type="GO" id="GO:0042277">
    <property type="term" value="F:peptide binding"/>
    <property type="evidence" value="ECO:0007669"/>
    <property type="project" value="TreeGrafter"/>
</dbReference>
<dbReference type="PANTHER" id="PTHR11533:SF174">
    <property type="entry name" value="PUROMYCIN-SENSITIVE AMINOPEPTIDASE-RELATED"/>
    <property type="match status" value="1"/>
</dbReference>
<dbReference type="InterPro" id="IPR050344">
    <property type="entry name" value="Peptidase_M1_aminopeptidases"/>
</dbReference>
<evidence type="ECO:0000313" key="18">
    <source>
        <dbReference type="Proteomes" id="UP000262172"/>
    </source>
</evidence>
<evidence type="ECO:0000256" key="5">
    <source>
        <dbReference type="ARBA" id="ARBA00015611"/>
    </source>
</evidence>
<proteinExistence type="inferred from homology"/>
<evidence type="ECO:0000259" key="15">
    <source>
        <dbReference type="Pfam" id="PF11838"/>
    </source>
</evidence>
<evidence type="ECO:0000313" key="17">
    <source>
        <dbReference type="EMBL" id="REJ04818.1"/>
    </source>
</evidence>
<dbReference type="InterPro" id="IPR024571">
    <property type="entry name" value="ERAP1-like_C_dom"/>
</dbReference>
<dbReference type="Pfam" id="PF17900">
    <property type="entry name" value="Peptidase_M1_N"/>
    <property type="match status" value="1"/>
</dbReference>
<comment type="similarity">
    <text evidence="3">Belongs to the peptidase M1 family.</text>
</comment>
<dbReference type="GO" id="GO:0005615">
    <property type="term" value="C:extracellular space"/>
    <property type="evidence" value="ECO:0007669"/>
    <property type="project" value="TreeGrafter"/>
</dbReference>
<feature type="domain" description="Peptidase M1 membrane alanine aminopeptidase" evidence="14">
    <location>
        <begin position="236"/>
        <end position="448"/>
    </location>
</feature>
<dbReference type="AlphaFoldDB" id="A0A371NRL8"/>
<evidence type="ECO:0000256" key="4">
    <source>
        <dbReference type="ARBA" id="ARBA00012564"/>
    </source>
</evidence>
<dbReference type="EC" id="3.4.11.2" evidence="4"/>
<accession>A0A371NRL8</accession>
<evidence type="ECO:0000259" key="14">
    <source>
        <dbReference type="Pfam" id="PF01433"/>
    </source>
</evidence>
<keyword evidence="8" id="KW-0479">Metal-binding</keyword>
<dbReference type="RefSeq" id="WP_116242756.1">
    <property type="nucleotide sequence ID" value="NZ_QUAB01000045.1"/>
</dbReference>
<dbReference type="GO" id="GO:0016285">
    <property type="term" value="F:alanyl aminopeptidase activity"/>
    <property type="evidence" value="ECO:0007669"/>
    <property type="project" value="UniProtKB-EC"/>
</dbReference>
<dbReference type="PANTHER" id="PTHR11533">
    <property type="entry name" value="PROTEASE M1 ZINC METALLOPROTEASE"/>
    <property type="match status" value="1"/>
</dbReference>
<comment type="caution">
    <text evidence="17">The sequence shown here is derived from an EMBL/GenBank/DDBJ whole genome shotgun (WGS) entry which is preliminary data.</text>
</comment>
<dbReference type="InterPro" id="IPR027268">
    <property type="entry name" value="Peptidase_M4/M1_CTD_sf"/>
</dbReference>
<keyword evidence="10" id="KW-0862">Zinc</keyword>
<evidence type="ECO:0000256" key="3">
    <source>
        <dbReference type="ARBA" id="ARBA00010136"/>
    </source>
</evidence>
<sequence length="834" mass="92137">MNSPNATANLTREETAERAAGITLNRVRVELDLSGAPEHSRTGFPTATTLEFDATASETWVDFIGESVDRVVLNGAEQAVEWDGARIRVTGLDAQNTLTVEAVAAYSRSGEGMHRFHDPVDGETYLYTQYEPADARRVMASFEQPDMKASYTFVVSAPAGWQVLSNQRAEHTTPGIGVQTVQFAPTLPISSYITSVAAGPYARVDDEWRRGDQVVELGLFCRASLLQYLESEEFLTVTKQGLDFFTDAFAFPYPWGKYDQILVPEYNLGAMENPGLVTFTEAHISRGAATDAQRAGRANTILHEMAHMWFGDLVTMRWWDDLWLKESFADYMGAHASVAATRFTDAWVSFANRRKAWAYQQDQLPTTHPIVADIPDLEAAKLNFDGITYAKGASVLKQLVAYVGEEAFFEGARRYFSAHAYGNTTLDDLLVQLEDVSGRDVRTWSAAWLETSGVSTLSLETDAEGRGFVAQTDPRPHRLRIGRYDVEDGRLTLRDRVELDVADDTTPFERADADLVLLNDEDLTYAKARLDERSLATVEETLSGMDDALARGLIWASLWNATRDGELPAQRYLAIVRRHAQAEGNIMLLPGVLMNAQFAVRHYVRDDARDAEQRAWLDLTWQALRAADAGSDAQLAWARAFADAAAFDGARADDVRGMLDGAAPEGLTLDPDLRWQLLTALTTTGAAGADEVEAELARDDTASGRTASRRALASRPAAEIRAAAWNAAWNDLTLSNDHLDATIGGFRAGGRRDLIAGFDEEYFERIADVWAERSIELAKRLVGGMFPASDSLEPVDAWLAAHEDAPGSLRRIVIEQRDHLARDLRVRAAQPDAR</sequence>
<dbReference type="GO" id="GO:0043171">
    <property type="term" value="P:peptide catabolic process"/>
    <property type="evidence" value="ECO:0007669"/>
    <property type="project" value="TreeGrafter"/>
</dbReference>
<dbReference type="Pfam" id="PF11838">
    <property type="entry name" value="ERAP1_C"/>
    <property type="match status" value="1"/>
</dbReference>
<name>A0A371NRL8_9MICO</name>
<feature type="domain" description="ERAP1-like C-terminal" evidence="15">
    <location>
        <begin position="515"/>
        <end position="821"/>
    </location>
</feature>
<dbReference type="Gene3D" id="2.60.40.1730">
    <property type="entry name" value="tricorn interacting facor f3 domain"/>
    <property type="match status" value="1"/>
</dbReference>
<dbReference type="GO" id="GO:0008270">
    <property type="term" value="F:zinc ion binding"/>
    <property type="evidence" value="ECO:0007669"/>
    <property type="project" value="InterPro"/>
</dbReference>
<reference evidence="17 18" key="1">
    <citation type="submission" date="2018-08" db="EMBL/GenBank/DDBJ databases">
        <title>Isolation, diversity and antifungal activity of Actinobacteria from cow dung.</title>
        <authorList>
            <person name="Ling L."/>
        </authorList>
    </citation>
    <scope>NUCLEOTIDE SEQUENCE [LARGE SCALE GENOMIC DNA]</scope>
    <source>
        <strain evidence="17 18">NEAU-LLE</strain>
    </source>
</reference>
<comment type="catalytic activity">
    <reaction evidence="1">
        <text>Release of an N-terminal amino acid, Xaa-|-Yaa- from a peptide, amide or arylamide. Xaa is preferably Ala, but may be most amino acids including Pro (slow action). When a terminal hydrophobic residue is followed by a prolyl residue, the two may be released as an intact Xaa-Pro dipeptide.</text>
        <dbReference type="EC" id="3.4.11.2"/>
    </reaction>
</comment>
<dbReference type="PRINTS" id="PR00756">
    <property type="entry name" value="ALADIPTASE"/>
</dbReference>
<dbReference type="GO" id="GO:0070006">
    <property type="term" value="F:metalloaminopeptidase activity"/>
    <property type="evidence" value="ECO:0007669"/>
    <property type="project" value="TreeGrafter"/>
</dbReference>
<keyword evidence="11" id="KW-0482">Metalloprotease</keyword>
<protein>
    <recommendedName>
        <fullName evidence="5">Aminopeptidase N</fullName>
        <ecNumber evidence="4">3.4.11.2</ecNumber>
    </recommendedName>
    <alternativeName>
        <fullName evidence="12">Alanine aminopeptidase</fullName>
    </alternativeName>
    <alternativeName>
        <fullName evidence="13">Lysyl aminopeptidase</fullName>
    </alternativeName>
</protein>
<evidence type="ECO:0000256" key="10">
    <source>
        <dbReference type="ARBA" id="ARBA00022833"/>
    </source>
</evidence>
<evidence type="ECO:0000259" key="16">
    <source>
        <dbReference type="Pfam" id="PF17900"/>
    </source>
</evidence>
<dbReference type="GO" id="GO:0006508">
    <property type="term" value="P:proteolysis"/>
    <property type="evidence" value="ECO:0007669"/>
    <property type="project" value="UniProtKB-KW"/>
</dbReference>
<evidence type="ECO:0000256" key="9">
    <source>
        <dbReference type="ARBA" id="ARBA00022801"/>
    </source>
</evidence>
<gene>
    <name evidence="17" type="primary">pepN</name>
    <name evidence="17" type="ORF">DY023_12970</name>
</gene>
<keyword evidence="6 17" id="KW-0031">Aminopeptidase</keyword>
<dbReference type="SUPFAM" id="SSF55486">
    <property type="entry name" value="Metalloproteases ('zincins'), catalytic domain"/>
    <property type="match status" value="1"/>
</dbReference>
<evidence type="ECO:0000256" key="12">
    <source>
        <dbReference type="ARBA" id="ARBA00029811"/>
    </source>
</evidence>
<evidence type="ECO:0000256" key="11">
    <source>
        <dbReference type="ARBA" id="ARBA00023049"/>
    </source>
</evidence>
<dbReference type="EMBL" id="QUAB01000045">
    <property type="protein sequence ID" value="REJ04818.1"/>
    <property type="molecule type" value="Genomic_DNA"/>
</dbReference>
<evidence type="ECO:0000256" key="2">
    <source>
        <dbReference type="ARBA" id="ARBA00001947"/>
    </source>
</evidence>
<evidence type="ECO:0000256" key="13">
    <source>
        <dbReference type="ARBA" id="ARBA00031533"/>
    </source>
</evidence>
<keyword evidence="7" id="KW-0645">Protease</keyword>
<organism evidence="17 18">
    <name type="scientific">Microbacterium bovistercoris</name>
    <dbReference type="NCBI Taxonomy" id="2293570"/>
    <lineage>
        <taxon>Bacteria</taxon>
        <taxon>Bacillati</taxon>
        <taxon>Actinomycetota</taxon>
        <taxon>Actinomycetes</taxon>
        <taxon>Micrococcales</taxon>
        <taxon>Microbacteriaceae</taxon>
        <taxon>Microbacterium</taxon>
    </lineage>
</organism>
<dbReference type="GO" id="GO:0005737">
    <property type="term" value="C:cytoplasm"/>
    <property type="evidence" value="ECO:0007669"/>
    <property type="project" value="TreeGrafter"/>
</dbReference>
<dbReference type="Pfam" id="PF01433">
    <property type="entry name" value="Peptidase_M1"/>
    <property type="match status" value="1"/>
</dbReference>
<dbReference type="InterPro" id="IPR042097">
    <property type="entry name" value="Aminopeptidase_N-like_N_sf"/>
</dbReference>
<dbReference type="SUPFAM" id="SSF63737">
    <property type="entry name" value="Leukotriene A4 hydrolase N-terminal domain"/>
    <property type="match status" value="1"/>
</dbReference>